<protein>
    <submittedName>
        <fullName evidence="2">Uncharacterized protein</fullName>
    </submittedName>
</protein>
<organism evidence="2 3">
    <name type="scientific">Armillaria luteobubalina</name>
    <dbReference type="NCBI Taxonomy" id="153913"/>
    <lineage>
        <taxon>Eukaryota</taxon>
        <taxon>Fungi</taxon>
        <taxon>Dikarya</taxon>
        <taxon>Basidiomycota</taxon>
        <taxon>Agaricomycotina</taxon>
        <taxon>Agaricomycetes</taxon>
        <taxon>Agaricomycetidae</taxon>
        <taxon>Agaricales</taxon>
        <taxon>Marasmiineae</taxon>
        <taxon>Physalacriaceae</taxon>
        <taxon>Armillaria</taxon>
    </lineage>
</organism>
<feature type="signal peptide" evidence="1">
    <location>
        <begin position="1"/>
        <end position="18"/>
    </location>
</feature>
<evidence type="ECO:0000256" key="1">
    <source>
        <dbReference type="SAM" id="SignalP"/>
    </source>
</evidence>
<dbReference type="AlphaFoldDB" id="A0AA39QDF1"/>
<dbReference type="Proteomes" id="UP001175228">
    <property type="component" value="Unassembled WGS sequence"/>
</dbReference>
<keyword evidence="1" id="KW-0732">Signal</keyword>
<comment type="caution">
    <text evidence="2">The sequence shown here is derived from an EMBL/GenBank/DDBJ whole genome shotgun (WGS) entry which is preliminary data.</text>
</comment>
<dbReference type="EMBL" id="JAUEPU010000008">
    <property type="protein sequence ID" value="KAK0500446.1"/>
    <property type="molecule type" value="Genomic_DNA"/>
</dbReference>
<proteinExistence type="predicted"/>
<evidence type="ECO:0000313" key="3">
    <source>
        <dbReference type="Proteomes" id="UP001175228"/>
    </source>
</evidence>
<sequence length="169" mass="18913">MYVWHVLLLSPYWTGTFSNQDGPRSAVPIFITLITSGTSTAVSPCNLSSNSRPEIEYEIEYLGSNTHELLSPLCLPVLSLFFASQGSSVSVAPTHWSEIIIGAVVSAKIGSDAWGVLIRYSNQFGCSNINRVASFRIARIRYSPRWLVDHRREEHQKPYKPPNELAMLE</sequence>
<name>A0AA39QDF1_9AGAR</name>
<feature type="chain" id="PRO_5041201577" evidence="1">
    <location>
        <begin position="19"/>
        <end position="169"/>
    </location>
</feature>
<accession>A0AA39QDF1</accession>
<evidence type="ECO:0000313" key="2">
    <source>
        <dbReference type="EMBL" id="KAK0500446.1"/>
    </source>
</evidence>
<gene>
    <name evidence="2" type="ORF">EDD18DRAFT_1102556</name>
</gene>
<keyword evidence="3" id="KW-1185">Reference proteome</keyword>
<reference evidence="2" key="1">
    <citation type="submission" date="2023-06" db="EMBL/GenBank/DDBJ databases">
        <authorList>
            <consortium name="Lawrence Berkeley National Laboratory"/>
            <person name="Ahrendt S."/>
            <person name="Sahu N."/>
            <person name="Indic B."/>
            <person name="Wong-Bajracharya J."/>
            <person name="Merenyi Z."/>
            <person name="Ke H.-M."/>
            <person name="Monk M."/>
            <person name="Kocsube S."/>
            <person name="Drula E."/>
            <person name="Lipzen A."/>
            <person name="Balint B."/>
            <person name="Henrissat B."/>
            <person name="Andreopoulos B."/>
            <person name="Martin F.M."/>
            <person name="Harder C.B."/>
            <person name="Rigling D."/>
            <person name="Ford K.L."/>
            <person name="Foster G.D."/>
            <person name="Pangilinan J."/>
            <person name="Papanicolaou A."/>
            <person name="Barry K."/>
            <person name="LaButti K."/>
            <person name="Viragh M."/>
            <person name="Koriabine M."/>
            <person name="Yan M."/>
            <person name="Riley R."/>
            <person name="Champramary S."/>
            <person name="Plett K.L."/>
            <person name="Tsai I.J."/>
            <person name="Slot J."/>
            <person name="Sipos G."/>
            <person name="Plett J."/>
            <person name="Nagy L.G."/>
            <person name="Grigoriev I.V."/>
        </authorList>
    </citation>
    <scope>NUCLEOTIDE SEQUENCE</scope>
    <source>
        <strain evidence="2">HWK02</strain>
    </source>
</reference>